<comment type="similarity">
    <text evidence="1">Belongs to the AB hydrolase superfamily. FUS2 hydrolase family.</text>
</comment>
<dbReference type="PANTHER" id="PTHR22946">
    <property type="entry name" value="DIENELACTONE HYDROLASE DOMAIN-CONTAINING PROTEIN-RELATED"/>
    <property type="match status" value="1"/>
</dbReference>
<dbReference type="Gene3D" id="3.40.50.1820">
    <property type="entry name" value="alpha/beta hydrolase"/>
    <property type="match status" value="1"/>
</dbReference>
<evidence type="ECO:0000313" key="3">
    <source>
        <dbReference type="EMBL" id="RDK08937.1"/>
    </source>
</evidence>
<comment type="caution">
    <text evidence="3">The sequence shown here is derived from an EMBL/GenBank/DDBJ whole genome shotgun (WGS) entry which is preliminary data.</text>
</comment>
<dbReference type="GO" id="GO:0016787">
    <property type="term" value="F:hydrolase activity"/>
    <property type="evidence" value="ECO:0007669"/>
    <property type="project" value="UniProtKB-KW"/>
</dbReference>
<dbReference type="RefSeq" id="WP_115212904.1">
    <property type="nucleotide sequence ID" value="NZ_QKWJ01000021.1"/>
</dbReference>
<dbReference type="SUPFAM" id="SSF53474">
    <property type="entry name" value="alpha/beta-Hydrolases"/>
    <property type="match status" value="1"/>
</dbReference>
<dbReference type="Pfam" id="PF12146">
    <property type="entry name" value="Hydrolase_4"/>
    <property type="match status" value="1"/>
</dbReference>
<sequence>MPGQPSEREFRTTSSATKLGETSVHTVVTFESDGLRLAGALHLPPNLAAGERRPAIAVLHGFGSNKDDGMVQLATRLFSSLGYVVLRFDMRGCGSSEGELGKVLCEDQVSDTRNAVGYLQSLPEVDPAKIAVMGHSFGAAVAVYAAGVDPRIVACISSAGWGDGEVKLRQQHAGSAAWQRFEAMVEEGRTRLARGQSMQVSRFDIVPIPPEMRSNLPAGSFMEFPFEVVESMLRFRPNAVVGNIAPRPLLLLHPADDSVTPTEQSIGLFRNARMPAELHLFSGIDHFIFSDDNRAVLNLVTDWLHKFFPARQAPLEAA</sequence>
<gene>
    <name evidence="3" type="ORF">DN412_18355</name>
</gene>
<dbReference type="InterPro" id="IPR022742">
    <property type="entry name" value="Hydrolase_4"/>
</dbReference>
<proteinExistence type="inferred from homology"/>
<feature type="domain" description="Serine aminopeptidase S33" evidence="2">
    <location>
        <begin position="51"/>
        <end position="292"/>
    </location>
</feature>
<accession>A0A370NTK6</accession>
<evidence type="ECO:0000259" key="2">
    <source>
        <dbReference type="Pfam" id="PF12146"/>
    </source>
</evidence>
<protein>
    <submittedName>
        <fullName evidence="3">Alpha/beta hydrolase</fullName>
    </submittedName>
</protein>
<dbReference type="InterPro" id="IPR029058">
    <property type="entry name" value="AB_hydrolase_fold"/>
</dbReference>
<evidence type="ECO:0000256" key="1">
    <source>
        <dbReference type="ARBA" id="ARBA00038115"/>
    </source>
</evidence>
<dbReference type="InterPro" id="IPR000073">
    <property type="entry name" value="AB_hydrolase_1"/>
</dbReference>
<organism evidence="3 4">
    <name type="scientific">Cupriavidus lacunae</name>
    <dbReference type="NCBI Taxonomy" id="2666307"/>
    <lineage>
        <taxon>Bacteria</taxon>
        <taxon>Pseudomonadati</taxon>
        <taxon>Pseudomonadota</taxon>
        <taxon>Betaproteobacteria</taxon>
        <taxon>Burkholderiales</taxon>
        <taxon>Burkholderiaceae</taxon>
        <taxon>Cupriavidus</taxon>
    </lineage>
</organism>
<reference evidence="4" key="1">
    <citation type="submission" date="2018-06" db="EMBL/GenBank/DDBJ databases">
        <authorList>
            <person name="Feng T."/>
            <person name="Jeon C.O."/>
        </authorList>
    </citation>
    <scope>NUCLEOTIDE SEQUENCE [LARGE SCALE GENOMIC DNA]</scope>
    <source>
        <strain evidence="4">S23</strain>
    </source>
</reference>
<dbReference type="AlphaFoldDB" id="A0A370NTK6"/>
<evidence type="ECO:0000313" key="4">
    <source>
        <dbReference type="Proteomes" id="UP000255165"/>
    </source>
</evidence>
<dbReference type="PRINTS" id="PR00111">
    <property type="entry name" value="ABHYDROLASE"/>
</dbReference>
<name>A0A370NTK6_9BURK</name>
<dbReference type="Proteomes" id="UP000255165">
    <property type="component" value="Unassembled WGS sequence"/>
</dbReference>
<keyword evidence="3" id="KW-0378">Hydrolase</keyword>
<dbReference type="PANTHER" id="PTHR22946:SF0">
    <property type="entry name" value="DIENELACTONE HYDROLASE DOMAIN-CONTAINING PROTEIN"/>
    <property type="match status" value="1"/>
</dbReference>
<dbReference type="InterPro" id="IPR050261">
    <property type="entry name" value="FrsA_esterase"/>
</dbReference>
<dbReference type="EMBL" id="QKWJ01000021">
    <property type="protein sequence ID" value="RDK08937.1"/>
    <property type="molecule type" value="Genomic_DNA"/>
</dbReference>
<keyword evidence="4" id="KW-1185">Reference proteome</keyword>